<dbReference type="Proteomes" id="UP000708208">
    <property type="component" value="Unassembled WGS sequence"/>
</dbReference>
<feature type="region of interest" description="Disordered" evidence="1">
    <location>
        <begin position="219"/>
        <end position="240"/>
    </location>
</feature>
<organism evidence="2 3">
    <name type="scientific">Allacma fusca</name>
    <dbReference type="NCBI Taxonomy" id="39272"/>
    <lineage>
        <taxon>Eukaryota</taxon>
        <taxon>Metazoa</taxon>
        <taxon>Ecdysozoa</taxon>
        <taxon>Arthropoda</taxon>
        <taxon>Hexapoda</taxon>
        <taxon>Collembola</taxon>
        <taxon>Symphypleona</taxon>
        <taxon>Sminthuridae</taxon>
        <taxon>Allacma</taxon>
    </lineage>
</organism>
<dbReference type="EMBL" id="CAJVCH010566100">
    <property type="protein sequence ID" value="CAG7832624.1"/>
    <property type="molecule type" value="Genomic_DNA"/>
</dbReference>
<proteinExistence type="predicted"/>
<evidence type="ECO:0000313" key="2">
    <source>
        <dbReference type="EMBL" id="CAG7832624.1"/>
    </source>
</evidence>
<accession>A0A8J2LHJ9</accession>
<feature type="compositionally biased region" description="Low complexity" evidence="1">
    <location>
        <begin position="219"/>
        <end position="228"/>
    </location>
</feature>
<protein>
    <submittedName>
        <fullName evidence="2">Uncharacterized protein</fullName>
    </submittedName>
</protein>
<dbReference type="AlphaFoldDB" id="A0A8J2LHJ9"/>
<evidence type="ECO:0000256" key="1">
    <source>
        <dbReference type="SAM" id="MobiDB-lite"/>
    </source>
</evidence>
<keyword evidence="3" id="KW-1185">Reference proteome</keyword>
<sequence length="437" mass="49788">MRVQSSNTILEALEAKYNLDDKIKIYDQFIERQMSATQSEETRNFLIPIWRLRSSFNDALRPIEESMVTSLLCREKMVLATAAIKAGRVQDDNVFHMMAETRKCYKNYEEYLRRLKQLYTRTKHIFNTISYHKLDVLDEYAEVHDFDPIAVRHHYNRIVFVLEMSLVIGESILDAMKNAKSVVKCARENLETMSECYKNIIHLQQLEADSIIFPRHLTTSSSSNSSNTHPSMESDCSRKIPASKQIRTTPIQRIPLSAKPTIKELFPSDSSSEPKSPALIRIAMKKPRVLTPHEISVVSYRAKATKSTDESSASSVGASLNSSAENIQRLNNATLDMHSEEFQALKKSRGKIISERNTLHEPIFVKFEAPSSSVEYPDVGSPIIRYESSMGMGCECRELNSHEENHTKSKSRRSQTSSKSKARLITLRKCGGKISKR</sequence>
<gene>
    <name evidence="2" type="ORF">AFUS01_LOCUS42304</name>
</gene>
<feature type="region of interest" description="Disordered" evidence="1">
    <location>
        <begin position="399"/>
        <end position="422"/>
    </location>
</feature>
<comment type="caution">
    <text evidence="2">The sequence shown here is derived from an EMBL/GenBank/DDBJ whole genome shotgun (WGS) entry which is preliminary data.</text>
</comment>
<name>A0A8J2LHJ9_9HEXA</name>
<reference evidence="2" key="1">
    <citation type="submission" date="2021-06" db="EMBL/GenBank/DDBJ databases">
        <authorList>
            <person name="Hodson N. C."/>
            <person name="Mongue J. A."/>
            <person name="Jaron S. K."/>
        </authorList>
    </citation>
    <scope>NUCLEOTIDE SEQUENCE</scope>
</reference>
<evidence type="ECO:0000313" key="3">
    <source>
        <dbReference type="Proteomes" id="UP000708208"/>
    </source>
</evidence>